<keyword evidence="1" id="KW-1133">Transmembrane helix</keyword>
<accession>A0A830CQC2</accession>
<keyword evidence="1" id="KW-0472">Membrane</keyword>
<gene>
    <name evidence="2" type="ORF">PHJA_002294600</name>
</gene>
<evidence type="ECO:0000313" key="3">
    <source>
        <dbReference type="Proteomes" id="UP000653305"/>
    </source>
</evidence>
<organism evidence="2 3">
    <name type="scientific">Phtheirospermum japonicum</name>
    <dbReference type="NCBI Taxonomy" id="374723"/>
    <lineage>
        <taxon>Eukaryota</taxon>
        <taxon>Viridiplantae</taxon>
        <taxon>Streptophyta</taxon>
        <taxon>Embryophyta</taxon>
        <taxon>Tracheophyta</taxon>
        <taxon>Spermatophyta</taxon>
        <taxon>Magnoliopsida</taxon>
        <taxon>eudicotyledons</taxon>
        <taxon>Gunneridae</taxon>
        <taxon>Pentapetalae</taxon>
        <taxon>asterids</taxon>
        <taxon>lamiids</taxon>
        <taxon>Lamiales</taxon>
        <taxon>Orobanchaceae</taxon>
        <taxon>Orobanchaceae incertae sedis</taxon>
        <taxon>Phtheirospermum</taxon>
    </lineage>
</organism>
<comment type="caution">
    <text evidence="2">The sequence shown here is derived from an EMBL/GenBank/DDBJ whole genome shotgun (WGS) entry which is preliminary data.</text>
</comment>
<dbReference type="AlphaFoldDB" id="A0A830CQC2"/>
<protein>
    <submittedName>
        <fullName evidence="2">ABC transporter g family member 24</fullName>
    </submittedName>
</protein>
<name>A0A830CQC2_9LAMI</name>
<evidence type="ECO:0000256" key="1">
    <source>
        <dbReference type="SAM" id="Phobius"/>
    </source>
</evidence>
<dbReference type="Proteomes" id="UP000653305">
    <property type="component" value="Unassembled WGS sequence"/>
</dbReference>
<keyword evidence="3" id="KW-1185">Reference proteome</keyword>
<proteinExistence type="predicted"/>
<evidence type="ECO:0000313" key="2">
    <source>
        <dbReference type="EMBL" id="GFQ01507.1"/>
    </source>
</evidence>
<reference evidence="2" key="1">
    <citation type="submission" date="2020-07" db="EMBL/GenBank/DDBJ databases">
        <title>Ethylene signaling mediates host invasion by parasitic plants.</title>
        <authorList>
            <person name="Yoshida S."/>
        </authorList>
    </citation>
    <scope>NUCLEOTIDE SEQUENCE</scope>
    <source>
        <strain evidence="2">Okayama</strain>
    </source>
</reference>
<dbReference type="EMBL" id="BMAC01000689">
    <property type="protein sequence ID" value="GFQ01507.1"/>
    <property type="molecule type" value="Genomic_DNA"/>
</dbReference>
<sequence>MGSTDEKRCITLTTCDSNTESQNIHSYGVMLIAALSTTLLIIYKCSDQILTTRDRKYAKYREAAARAATEKTQARAMWKSTKVDARKRFSTWSWSSYWTALHSSTQLYRAKSNEIGSLVLAPKKEAPKEEPVDNNLDKQQQVVVVGQIYIKLCYGRNSTNND</sequence>
<keyword evidence="1" id="KW-0812">Transmembrane</keyword>
<feature type="transmembrane region" description="Helical" evidence="1">
    <location>
        <begin position="24"/>
        <end position="43"/>
    </location>
</feature>